<evidence type="ECO:0000313" key="4">
    <source>
        <dbReference type="EMBL" id="AJA50850.1"/>
    </source>
</evidence>
<dbReference type="InterPro" id="IPR025948">
    <property type="entry name" value="HTH-like_dom"/>
</dbReference>
<accession>A0A0H3J1C1</accession>
<dbReference type="InterPro" id="IPR036397">
    <property type="entry name" value="RNaseH_sf"/>
</dbReference>
<dbReference type="KEGG" id="cpat:CLPA_c07620"/>
<comment type="function">
    <text evidence="1">Involved in the transposition of the insertion sequence.</text>
</comment>
<dbReference type="KEGG" id="cpat:CLPA_c13930"/>
<dbReference type="EMBL" id="CP009268">
    <property type="protein sequence ID" value="AJA50850.1"/>
    <property type="molecule type" value="Genomic_DNA"/>
</dbReference>
<dbReference type="EMBL" id="JPGY02000001">
    <property type="protein sequence ID" value="KRU13483.1"/>
    <property type="molecule type" value="Genomic_DNA"/>
</dbReference>
<sequence>MLKTVRLLRSTYYYNLSVEGKQKSKPKGGKPRGYSLNKKNQKVCDDLIKEFIIESIDGDAINYGYRKITYHLRKYYNLIINPKKVYRLCKELGILKDQRVIKPKVKKTIAANRIITGSNQLWEMDIKYGYIHGQDKFFYLLNLIDIFDRSIIDYHMGFHCEAKDASALLRKCLIRRNLFEEGVNKPVIRTDNGPQFVSYKFSECCEEIKVEHERIPVKTPNKNAHIESFHRILEDECFKNNEFETYAQAYEAVNDFMVRYNDRRIHSSLGFMSPNEFYTLHFRENLTGIEIRV</sequence>
<dbReference type="PATRIC" id="fig|1262449.3.peg.2804"/>
<dbReference type="KEGG" id="cpae:CPAST_c04170"/>
<dbReference type="KEGG" id="cpae:CPAST_c07620"/>
<dbReference type="SUPFAM" id="SSF53098">
    <property type="entry name" value="Ribonuclease H-like"/>
    <property type="match status" value="1"/>
</dbReference>
<evidence type="ECO:0000313" key="8">
    <source>
        <dbReference type="EMBL" id="KRU13483.1"/>
    </source>
</evidence>
<dbReference type="eggNOG" id="COG2801">
    <property type="taxonomic scope" value="Bacteria"/>
</dbReference>
<dbReference type="PANTHER" id="PTHR46889">
    <property type="entry name" value="TRANSPOSASE INSF FOR INSERTION SEQUENCE IS3B-RELATED"/>
    <property type="match status" value="1"/>
</dbReference>
<gene>
    <name evidence="3" type="ORF">CLPA_c04170</name>
    <name evidence="4" type="ORF">CLPA_c07620</name>
    <name evidence="5" type="ORF">CLPA_c13930</name>
    <name evidence="6" type="ORF">CP6013_01781</name>
    <name evidence="7" type="ORF">CP6013_02389</name>
    <name evidence="8" type="ORF">CP6013_02731</name>
</gene>
<reference evidence="6 9" key="3">
    <citation type="journal article" name="Genome Announc.">
        <title>Improved Draft Genome Sequence of Clostridium pasteurianum Strain ATCC 6013 (DSM 525) Using a Hybrid Next-Generation Sequencing Approach.</title>
        <authorList>
            <person name="Pyne M.E."/>
            <person name="Utturkar S."/>
            <person name="Brown S.D."/>
            <person name="Moo-Young M."/>
            <person name="Chung D.A."/>
            <person name="Chou C.P."/>
        </authorList>
    </citation>
    <scope>NUCLEOTIDE SEQUENCE [LARGE SCALE GENOMIC DNA]</scope>
    <source>
        <strain evidence="6 9">ATCC 6013</strain>
    </source>
</reference>
<dbReference type="AlphaFoldDB" id="A0A0H3J1C1"/>
<evidence type="ECO:0000313" key="7">
    <source>
        <dbReference type="EMBL" id="KRU13141.1"/>
    </source>
</evidence>
<dbReference type="GeneID" id="93073568"/>
<dbReference type="GO" id="GO:0003676">
    <property type="term" value="F:nucleic acid binding"/>
    <property type="evidence" value="ECO:0007669"/>
    <property type="project" value="InterPro"/>
</dbReference>
<protein>
    <submittedName>
        <fullName evidence="6">Integrase catalytic region</fullName>
    </submittedName>
    <submittedName>
        <fullName evidence="4">Integrase core domain protein</fullName>
    </submittedName>
</protein>
<dbReference type="KEGG" id="cpat:CLPA_c04170"/>
<dbReference type="Pfam" id="PF13276">
    <property type="entry name" value="HTH_21"/>
    <property type="match status" value="1"/>
</dbReference>
<feature type="domain" description="Integrase catalytic" evidence="2">
    <location>
        <begin position="99"/>
        <end position="282"/>
    </location>
</feature>
<evidence type="ECO:0000256" key="1">
    <source>
        <dbReference type="ARBA" id="ARBA00002286"/>
    </source>
</evidence>
<evidence type="ECO:0000313" key="9">
    <source>
        <dbReference type="Proteomes" id="UP000028042"/>
    </source>
</evidence>
<dbReference type="Pfam" id="PF13333">
    <property type="entry name" value="rve_2"/>
    <property type="match status" value="1"/>
</dbReference>
<dbReference type="EMBL" id="JPGY02000001">
    <property type="protein sequence ID" value="KRU13141.1"/>
    <property type="molecule type" value="Genomic_DNA"/>
</dbReference>
<name>A0A0H3J1C1_CLOPA</name>
<organism evidence="3 10">
    <name type="scientific">Clostridium pasteurianum DSM 525 = ATCC 6013</name>
    <dbReference type="NCBI Taxonomy" id="1262449"/>
    <lineage>
        <taxon>Bacteria</taxon>
        <taxon>Bacillati</taxon>
        <taxon>Bacillota</taxon>
        <taxon>Clostridia</taxon>
        <taxon>Eubacteriales</taxon>
        <taxon>Clostridiaceae</taxon>
        <taxon>Clostridium</taxon>
    </lineage>
</organism>
<evidence type="ECO:0000313" key="10">
    <source>
        <dbReference type="Proteomes" id="UP000030905"/>
    </source>
</evidence>
<dbReference type="GO" id="GO:0015074">
    <property type="term" value="P:DNA integration"/>
    <property type="evidence" value="ECO:0007669"/>
    <property type="project" value="InterPro"/>
</dbReference>
<reference evidence="6" key="2">
    <citation type="submission" date="2015-10" db="EMBL/GenBank/DDBJ databases">
        <title>Improved Draft Genome Sequence of Clostridium pasteurianum Strain ATCC 6013 (DSM 525) Using a Hybrid Next-Generation Sequencing Approach.</title>
        <authorList>
            <person name="Pyne M.E."/>
            <person name="Utturkar S.M."/>
            <person name="Brown S.D."/>
            <person name="Moo-Young M."/>
            <person name="Chung D.A."/>
            <person name="Chou P.C."/>
        </authorList>
    </citation>
    <scope>NUCLEOTIDE SEQUENCE</scope>
    <source>
        <strain evidence="6">ATCC 6013</strain>
    </source>
</reference>
<keyword evidence="10" id="KW-1185">Reference proteome</keyword>
<dbReference type="Gene3D" id="3.30.420.10">
    <property type="entry name" value="Ribonuclease H-like superfamily/Ribonuclease H"/>
    <property type="match status" value="1"/>
</dbReference>
<reference evidence="3 10" key="1">
    <citation type="journal article" date="2015" name="Genome Announc.">
        <title>Complete Genome Sequence of the Nitrogen-Fixing and Solvent-Producing Clostridium pasteurianum DSM 525.</title>
        <authorList>
            <person name="Poehlein A."/>
            <person name="Grosse-Honebrink A."/>
            <person name="Zhang Y."/>
            <person name="Minton N.P."/>
            <person name="Daniel R."/>
        </authorList>
    </citation>
    <scope>NUCLEOTIDE SEQUENCE [LARGE SCALE GENOMIC DNA]</scope>
    <source>
        <strain evidence="3">DSM 525</strain>
        <strain evidence="10">DSM 525 / ATCC 6013</strain>
    </source>
</reference>
<dbReference type="InterPro" id="IPR050900">
    <property type="entry name" value="Transposase_IS3/IS150/IS904"/>
</dbReference>
<dbReference type="InterPro" id="IPR001584">
    <property type="entry name" value="Integrase_cat-core"/>
</dbReference>
<dbReference type="EMBL" id="JPGY02000001">
    <property type="protein sequence ID" value="KRU12533.1"/>
    <property type="molecule type" value="Genomic_DNA"/>
</dbReference>
<proteinExistence type="predicted"/>
<dbReference type="Pfam" id="PF00665">
    <property type="entry name" value="rve"/>
    <property type="match status" value="1"/>
</dbReference>
<dbReference type="EMBL" id="CP009268">
    <property type="protein sequence ID" value="AJA51460.1"/>
    <property type="molecule type" value="Genomic_DNA"/>
</dbReference>
<evidence type="ECO:0000313" key="3">
    <source>
        <dbReference type="EMBL" id="AJA50505.1"/>
    </source>
</evidence>
<dbReference type="EMBL" id="CP009268">
    <property type="protein sequence ID" value="AJA50505.1"/>
    <property type="molecule type" value="Genomic_DNA"/>
</dbReference>
<evidence type="ECO:0000259" key="2">
    <source>
        <dbReference type="PROSITE" id="PS50994"/>
    </source>
</evidence>
<evidence type="ECO:0000313" key="6">
    <source>
        <dbReference type="EMBL" id="KRU12533.1"/>
    </source>
</evidence>
<dbReference type="Proteomes" id="UP000028042">
    <property type="component" value="Unassembled WGS sequence"/>
</dbReference>
<dbReference type="NCBIfam" id="NF033516">
    <property type="entry name" value="transpos_IS3"/>
    <property type="match status" value="1"/>
</dbReference>
<dbReference type="KEGG" id="cpae:CPAST_c13930"/>
<dbReference type="Proteomes" id="UP000030905">
    <property type="component" value="Chromosome"/>
</dbReference>
<dbReference type="InterPro" id="IPR012337">
    <property type="entry name" value="RNaseH-like_sf"/>
</dbReference>
<dbReference type="RefSeq" id="WP_003441126.1">
    <property type="nucleotide sequence ID" value="NZ_ANZB01000001.1"/>
</dbReference>
<dbReference type="InterPro" id="IPR048020">
    <property type="entry name" value="Transpos_IS3"/>
</dbReference>
<dbReference type="PROSITE" id="PS50994">
    <property type="entry name" value="INTEGRASE"/>
    <property type="match status" value="1"/>
</dbReference>
<evidence type="ECO:0000313" key="5">
    <source>
        <dbReference type="EMBL" id="AJA51460.1"/>
    </source>
</evidence>
<dbReference type="PANTHER" id="PTHR46889:SF4">
    <property type="entry name" value="TRANSPOSASE INSO FOR INSERTION SEQUENCE ELEMENT IS911B-RELATED"/>
    <property type="match status" value="1"/>
</dbReference>